<organism evidence="3 4">
    <name type="scientific">Stylonychia lemnae</name>
    <name type="common">Ciliate</name>
    <dbReference type="NCBI Taxonomy" id="5949"/>
    <lineage>
        <taxon>Eukaryota</taxon>
        <taxon>Sar</taxon>
        <taxon>Alveolata</taxon>
        <taxon>Ciliophora</taxon>
        <taxon>Intramacronucleata</taxon>
        <taxon>Spirotrichea</taxon>
        <taxon>Stichotrichia</taxon>
        <taxon>Sporadotrichida</taxon>
        <taxon>Oxytrichidae</taxon>
        <taxon>Stylonychinae</taxon>
        <taxon>Stylonychia</taxon>
    </lineage>
</organism>
<feature type="region of interest" description="Disordered" evidence="2">
    <location>
        <begin position="1"/>
        <end position="24"/>
    </location>
</feature>
<dbReference type="EMBL" id="CCKQ01011500">
    <property type="protein sequence ID" value="CDW83070.1"/>
    <property type="molecule type" value="Genomic_DNA"/>
</dbReference>
<sequence length="194" mass="23129">MNKSCDFTSSKPILTTNNSTNHSKKRKTVQNALQKFQAEIIENQKHIKIQSSIKQQVIDQIAQTKKDIRNIQKYTQAIKNNQPRDQKLTMKKELKQESDQINKLQAECQQYQRNCNDSSLKILKELRKLTDLQRNVNQMQNELRIQQKEKEKIQIDAINQRKIIKNQEIRCNQLREITEFNYDKFLNETQKLNN</sequence>
<name>A0A078AL26_STYLE</name>
<evidence type="ECO:0000313" key="4">
    <source>
        <dbReference type="Proteomes" id="UP000039865"/>
    </source>
</evidence>
<dbReference type="Proteomes" id="UP000039865">
    <property type="component" value="Unassembled WGS sequence"/>
</dbReference>
<feature type="coiled-coil region" evidence="1">
    <location>
        <begin position="87"/>
        <end position="156"/>
    </location>
</feature>
<evidence type="ECO:0000256" key="1">
    <source>
        <dbReference type="SAM" id="Coils"/>
    </source>
</evidence>
<reference evidence="3 4" key="1">
    <citation type="submission" date="2014-06" db="EMBL/GenBank/DDBJ databases">
        <authorList>
            <person name="Swart Estienne"/>
        </authorList>
    </citation>
    <scope>NUCLEOTIDE SEQUENCE [LARGE SCALE GENOMIC DNA]</scope>
    <source>
        <strain evidence="3 4">130c</strain>
    </source>
</reference>
<feature type="compositionally biased region" description="Polar residues" evidence="2">
    <location>
        <begin position="1"/>
        <end position="21"/>
    </location>
</feature>
<keyword evidence="4" id="KW-1185">Reference proteome</keyword>
<evidence type="ECO:0000256" key="2">
    <source>
        <dbReference type="SAM" id="MobiDB-lite"/>
    </source>
</evidence>
<dbReference type="InParanoid" id="A0A078AL26"/>
<evidence type="ECO:0000313" key="3">
    <source>
        <dbReference type="EMBL" id="CDW83070.1"/>
    </source>
</evidence>
<gene>
    <name evidence="3" type="primary">Contig7993.g8525</name>
    <name evidence="3" type="ORF">STYLEM_12109</name>
</gene>
<keyword evidence="1" id="KW-0175">Coiled coil</keyword>
<proteinExistence type="predicted"/>
<protein>
    <submittedName>
        <fullName evidence="3">Uncharacterized protein</fullName>
    </submittedName>
</protein>
<accession>A0A078AL26</accession>
<dbReference type="AlphaFoldDB" id="A0A078AL26"/>